<dbReference type="PANTHER" id="PTHR42760">
    <property type="entry name" value="SHORT-CHAIN DEHYDROGENASES/REDUCTASES FAMILY MEMBER"/>
    <property type="match status" value="1"/>
</dbReference>
<keyword evidence="2" id="KW-0560">Oxidoreductase</keyword>
<dbReference type="PROSITE" id="PS00061">
    <property type="entry name" value="ADH_SHORT"/>
    <property type="match status" value="1"/>
</dbReference>
<dbReference type="InterPro" id="IPR020904">
    <property type="entry name" value="Sc_DH/Rdtase_CS"/>
</dbReference>
<comment type="caution">
    <text evidence="4">The sequence shown here is derived from an EMBL/GenBank/DDBJ whole genome shotgun (WGS) entry which is preliminary data.</text>
</comment>
<dbReference type="Pfam" id="PF00106">
    <property type="entry name" value="adh_short"/>
    <property type="match status" value="1"/>
</dbReference>
<name>A0A932GQA5_UNCTE</name>
<proteinExistence type="inferred from homology"/>
<dbReference type="InterPro" id="IPR036291">
    <property type="entry name" value="NAD(P)-bd_dom_sf"/>
</dbReference>
<dbReference type="PRINTS" id="PR00081">
    <property type="entry name" value="GDHRDH"/>
</dbReference>
<comment type="similarity">
    <text evidence="1 3">Belongs to the short-chain dehydrogenases/reductases (SDR) family.</text>
</comment>
<evidence type="ECO:0000313" key="5">
    <source>
        <dbReference type="Proteomes" id="UP000741360"/>
    </source>
</evidence>
<reference evidence="4" key="1">
    <citation type="submission" date="2020-07" db="EMBL/GenBank/DDBJ databases">
        <title>Huge and variable diversity of episymbiotic CPR bacteria and DPANN archaea in groundwater ecosystems.</title>
        <authorList>
            <person name="He C.Y."/>
            <person name="Keren R."/>
            <person name="Whittaker M."/>
            <person name="Farag I.F."/>
            <person name="Doudna J."/>
            <person name="Cate J.H.D."/>
            <person name="Banfield J.F."/>
        </authorList>
    </citation>
    <scope>NUCLEOTIDE SEQUENCE</scope>
    <source>
        <strain evidence="4">NC_groundwater_717_Ag_S-0.2um_59_8</strain>
    </source>
</reference>
<dbReference type="EMBL" id="JACPSX010000176">
    <property type="protein sequence ID" value="MBI3015237.1"/>
    <property type="molecule type" value="Genomic_DNA"/>
</dbReference>
<accession>A0A932GQA5</accession>
<dbReference type="AlphaFoldDB" id="A0A932GQA5"/>
<evidence type="ECO:0000256" key="3">
    <source>
        <dbReference type="RuleBase" id="RU000363"/>
    </source>
</evidence>
<dbReference type="CDD" id="cd05233">
    <property type="entry name" value="SDR_c"/>
    <property type="match status" value="1"/>
</dbReference>
<organism evidence="4 5">
    <name type="scientific">Tectimicrobiota bacterium</name>
    <dbReference type="NCBI Taxonomy" id="2528274"/>
    <lineage>
        <taxon>Bacteria</taxon>
        <taxon>Pseudomonadati</taxon>
        <taxon>Nitrospinota/Tectimicrobiota group</taxon>
        <taxon>Candidatus Tectimicrobiota</taxon>
    </lineage>
</organism>
<dbReference type="PANTHER" id="PTHR42760:SF37">
    <property type="entry name" value="CLAVALDEHYDE DEHYDROGENASE"/>
    <property type="match status" value="1"/>
</dbReference>
<sequence>MTGASRGIGRAVALALGRARVHTAVLARSRPALEEVARQVQTDAVKALPIVADVRHEDEVKRAVEEVVARLGSLDILVNCAGKGYFGWVHETETADWDEVLGVNLRGLFLCTRYALIHMLSRQRGQIVNLASVAGLQAYGKSAAYCASKFGVVGFSRALALEVKKRGVRVHTICPGAVDTGFWESSPSRPDRSQMLLPEEIAELVMEVLSFSGRGVVSQMVVNSPLGVY</sequence>
<evidence type="ECO:0000256" key="2">
    <source>
        <dbReference type="ARBA" id="ARBA00023002"/>
    </source>
</evidence>
<dbReference type="Gene3D" id="3.40.50.720">
    <property type="entry name" value="NAD(P)-binding Rossmann-like Domain"/>
    <property type="match status" value="1"/>
</dbReference>
<gene>
    <name evidence="4" type="ORF">HYY65_09305</name>
</gene>
<dbReference type="FunFam" id="3.40.50.720:FF:000084">
    <property type="entry name" value="Short-chain dehydrogenase reductase"/>
    <property type="match status" value="1"/>
</dbReference>
<protein>
    <submittedName>
        <fullName evidence="4">SDR family oxidoreductase</fullName>
    </submittedName>
</protein>
<dbReference type="GO" id="GO:0016616">
    <property type="term" value="F:oxidoreductase activity, acting on the CH-OH group of donors, NAD or NADP as acceptor"/>
    <property type="evidence" value="ECO:0007669"/>
    <property type="project" value="TreeGrafter"/>
</dbReference>
<dbReference type="PRINTS" id="PR00080">
    <property type="entry name" value="SDRFAMILY"/>
</dbReference>
<evidence type="ECO:0000256" key="1">
    <source>
        <dbReference type="ARBA" id="ARBA00006484"/>
    </source>
</evidence>
<dbReference type="SUPFAM" id="SSF51735">
    <property type="entry name" value="NAD(P)-binding Rossmann-fold domains"/>
    <property type="match status" value="1"/>
</dbReference>
<dbReference type="InterPro" id="IPR002347">
    <property type="entry name" value="SDR_fam"/>
</dbReference>
<dbReference type="Proteomes" id="UP000741360">
    <property type="component" value="Unassembled WGS sequence"/>
</dbReference>
<evidence type="ECO:0000313" key="4">
    <source>
        <dbReference type="EMBL" id="MBI3015237.1"/>
    </source>
</evidence>